<feature type="region of interest" description="Disordered" evidence="1">
    <location>
        <begin position="187"/>
        <end position="240"/>
    </location>
</feature>
<dbReference type="STRING" id="48269.A0A183ML66"/>
<dbReference type="AlphaFoldDB" id="A0A183ML66"/>
<dbReference type="SUPFAM" id="SSF55277">
    <property type="entry name" value="GYF domain"/>
    <property type="match status" value="1"/>
</dbReference>
<feature type="region of interest" description="Disordered" evidence="1">
    <location>
        <begin position="64"/>
        <end position="165"/>
    </location>
</feature>
<feature type="region of interest" description="Disordered" evidence="1">
    <location>
        <begin position="631"/>
        <end position="658"/>
    </location>
</feature>
<dbReference type="Pfam" id="PF02213">
    <property type="entry name" value="GYF"/>
    <property type="match status" value="1"/>
</dbReference>
<keyword evidence="3" id="KW-1185">Reference proteome</keyword>
<dbReference type="Proteomes" id="UP000277204">
    <property type="component" value="Unassembled WGS sequence"/>
</dbReference>
<feature type="compositionally biased region" description="Basic and acidic residues" evidence="1">
    <location>
        <begin position="153"/>
        <end position="163"/>
    </location>
</feature>
<dbReference type="PROSITE" id="PS50829">
    <property type="entry name" value="GYF"/>
    <property type="match status" value="1"/>
</dbReference>
<reference evidence="2 3" key="1">
    <citation type="submission" date="2018-11" db="EMBL/GenBank/DDBJ databases">
        <authorList>
            <consortium name="Pathogen Informatics"/>
        </authorList>
    </citation>
    <scope>NUCLEOTIDE SEQUENCE [LARGE SCALE GENOMIC DNA]</scope>
    <source>
        <strain evidence="2 3">Zambia</strain>
    </source>
</reference>
<evidence type="ECO:0000313" key="3">
    <source>
        <dbReference type="Proteomes" id="UP000277204"/>
    </source>
</evidence>
<feature type="compositionally biased region" description="Low complexity" evidence="1">
    <location>
        <begin position="112"/>
        <end position="121"/>
    </location>
</feature>
<evidence type="ECO:0000256" key="1">
    <source>
        <dbReference type="SAM" id="MobiDB-lite"/>
    </source>
</evidence>
<name>A0A183ML66_9TREM</name>
<feature type="compositionally biased region" description="Basic residues" evidence="1">
    <location>
        <begin position="802"/>
        <end position="813"/>
    </location>
</feature>
<feature type="compositionally biased region" description="Polar residues" evidence="1">
    <location>
        <begin position="73"/>
        <end position="99"/>
    </location>
</feature>
<accession>A0A183ML66</accession>
<evidence type="ECO:0000313" key="2">
    <source>
        <dbReference type="EMBL" id="VDP22039.1"/>
    </source>
</evidence>
<sequence length="1118" mass="123238">MQSNIERSETGGRVSYTRAEILALYDCGKSIPLQDDVIKKSQVNWDPWYVNFTNNYLVLNLASRSKPQRKKTSYSQSSDGDAQKTHGSSGEDLTTQEVDPNTHGWHRMNRYAGHAQSGSSSHHPHQRYPSGPTGDVDPSIPVSQANGPLRPTNETKRGGHGDWSRGCAGWRQRSYSGSEQSDVFYYSHSNHRGRGNGHPSNEVDGNTGRGRGRGRGSGRQGLTHREPVGGQSQTSGSNACRPASCLVDTPGGQLVQQTKNGRIYSKSFCSDPPPGFDLPIHDKPTSESSSSITCQKEDVFIDNNDSMPIHHCHLVDDDSSKSFTQMNPKQSNIHPCNWYYIDLFTCTQGPFTNQQMSTWLAGGYLPLALKIRRDCDECFLSLADHMNLAGRIPFWTGYNQPPITHANLSSLSVLNNNNSSNQVLTHSTIITNQISSSTPPGITNRKTDCVTSLQQSTLPTFDEDTTQLQNKGDISVSDDDDDKTQLTINDDSISLNMSTLSSNTISSSVTNYSELQTINNSSLFTEIHDKTLLDLYNEAKTIALHTSKIETERLLLANKLAEINSTTAKLLCNLRPTQLSSTLTESLIRTTNAVQTELARILEPCISDDNNNNNNISNQINNKNTILTTTFSNTIDDGHPDNGDDDANNNNNNIKIDNDVSSPILNDYVVSSTKFSTLSSLGIELTESLSTLTILDNIHHNEIHSTNDKQISIDRKLNTNDVDIDNELPLNSTMNNHISQHTNNDAYVSNNNVVVDDDDDDDNDKKYQQLESIEKLIPEREITVPLTSNNNNHEQETSTTTKKSKRKNKKANKKITPEEVRRLAWESEFNRRKAAALEQSLAEEARLKKLAEEEAIALAAEKALAVQEKNRLLVEQRKREISRLKADSELAQLKLPESARWAAAATSNTNITNRTAPIDLRSIQASQAAEEAKRKYHDALMSEQVAVLIAAEAASPSTKTPLSWSQIAKSDTTSLTPINPCISKNDKTTERSKCTVAISSTSNNNGPIHKSISYSSNSNNTSSLTQLDYLKMTSSSKISLNNNITSAATSTSVPCTPKVNNTIVKSVTTTTTTTANIPSIWDLPVTNNLDNTNNTTGKKSNSKKKKVSHVVYTTTNYI</sequence>
<gene>
    <name evidence="2" type="ORF">SMRZ_LOCUS16791</name>
</gene>
<dbReference type="InterPro" id="IPR035445">
    <property type="entry name" value="GYF-like_dom_sf"/>
</dbReference>
<organism evidence="2 3">
    <name type="scientific">Schistosoma margrebowiei</name>
    <dbReference type="NCBI Taxonomy" id="48269"/>
    <lineage>
        <taxon>Eukaryota</taxon>
        <taxon>Metazoa</taxon>
        <taxon>Spiralia</taxon>
        <taxon>Lophotrochozoa</taxon>
        <taxon>Platyhelminthes</taxon>
        <taxon>Trematoda</taxon>
        <taxon>Digenea</taxon>
        <taxon>Strigeidida</taxon>
        <taxon>Schistosomatoidea</taxon>
        <taxon>Schistosomatidae</taxon>
        <taxon>Schistosoma</taxon>
    </lineage>
</organism>
<feature type="region of interest" description="Disordered" evidence="1">
    <location>
        <begin position="779"/>
        <end position="815"/>
    </location>
</feature>
<dbReference type="EMBL" id="UZAI01017226">
    <property type="protein sequence ID" value="VDP22039.1"/>
    <property type="molecule type" value="Genomic_DNA"/>
</dbReference>
<proteinExistence type="predicted"/>
<protein>
    <submittedName>
        <fullName evidence="2">Uncharacterized protein</fullName>
    </submittedName>
</protein>
<dbReference type="SMART" id="SM00444">
    <property type="entry name" value="GYF"/>
    <property type="match status" value="1"/>
</dbReference>
<dbReference type="InterPro" id="IPR003169">
    <property type="entry name" value="GYF"/>
</dbReference>
<dbReference type="Gene3D" id="3.30.1490.40">
    <property type="match status" value="1"/>
</dbReference>